<dbReference type="InterPro" id="IPR002889">
    <property type="entry name" value="WSC_carb-bd"/>
</dbReference>
<feature type="domain" description="WSC" evidence="3">
    <location>
        <begin position="38"/>
        <end position="127"/>
    </location>
</feature>
<name>A0AAJ0ALP8_9PEZI</name>
<evidence type="ECO:0000256" key="2">
    <source>
        <dbReference type="SAM" id="SignalP"/>
    </source>
</evidence>
<evidence type="ECO:0000313" key="4">
    <source>
        <dbReference type="EMBL" id="KAK1673981.1"/>
    </source>
</evidence>
<sequence>MKYSVAVLAAVAFGFSSAQTATTTSGYQKPSEAARPGAITNHGCYNASSTTWEKYPVENISTGSCTLECQTKQKKNVAAINGEDCYCGDSYPPKVDVVDDKKCNFPCPFYPEEACGGVDDMMYYSVFNTGLKLVVPDEDVATTTTAAATTKAAATTTAANGVVSTVIETPVATTSAAATETPKKSTNVAGIAAGVVVGVVAIAAIVGAAFFFVRRKRNAEIEEEHRRNAAVNAFIGGSKPPSSSGVSMSDSRMDPTLAHRRMSDGSIADNQDYSRKILRVSFEMKMLSNEMNPEKANSLQTGYQRMSTSRHDDKRPKSLSLGFFELLLSTQFWHQRRFVVSILPTLAHSGASSEKTISVVGSHLYYGVG</sequence>
<dbReference type="PROSITE" id="PS51212">
    <property type="entry name" value="WSC"/>
    <property type="match status" value="1"/>
</dbReference>
<reference evidence="4" key="1">
    <citation type="submission" date="2021-06" db="EMBL/GenBank/DDBJ databases">
        <title>Comparative genomics, transcriptomics and evolutionary studies reveal genomic signatures of adaptation to plant cell wall in hemibiotrophic fungi.</title>
        <authorList>
            <consortium name="DOE Joint Genome Institute"/>
            <person name="Baroncelli R."/>
            <person name="Diaz J.F."/>
            <person name="Benocci T."/>
            <person name="Peng M."/>
            <person name="Battaglia E."/>
            <person name="Haridas S."/>
            <person name="Andreopoulos W."/>
            <person name="Labutti K."/>
            <person name="Pangilinan J."/>
            <person name="Floch G.L."/>
            <person name="Makela M.R."/>
            <person name="Henrissat B."/>
            <person name="Grigoriev I.V."/>
            <person name="Crouch J.A."/>
            <person name="De Vries R.P."/>
            <person name="Sukno S.A."/>
            <person name="Thon M.R."/>
        </authorList>
    </citation>
    <scope>NUCLEOTIDE SEQUENCE</scope>
    <source>
        <strain evidence="4">CBS 193.32</strain>
    </source>
</reference>
<keyword evidence="5" id="KW-1185">Reference proteome</keyword>
<organism evidence="4 5">
    <name type="scientific">Colletotrichum godetiae</name>
    <dbReference type="NCBI Taxonomy" id="1209918"/>
    <lineage>
        <taxon>Eukaryota</taxon>
        <taxon>Fungi</taxon>
        <taxon>Dikarya</taxon>
        <taxon>Ascomycota</taxon>
        <taxon>Pezizomycotina</taxon>
        <taxon>Sordariomycetes</taxon>
        <taxon>Hypocreomycetidae</taxon>
        <taxon>Glomerellales</taxon>
        <taxon>Glomerellaceae</taxon>
        <taxon>Colletotrichum</taxon>
        <taxon>Colletotrichum acutatum species complex</taxon>
    </lineage>
</organism>
<evidence type="ECO:0000313" key="5">
    <source>
        <dbReference type="Proteomes" id="UP001224890"/>
    </source>
</evidence>
<dbReference type="RefSeq" id="XP_060427984.1">
    <property type="nucleotide sequence ID" value="XM_060572577.1"/>
</dbReference>
<proteinExistence type="predicted"/>
<keyword evidence="1" id="KW-1133">Transmembrane helix</keyword>
<feature type="transmembrane region" description="Helical" evidence="1">
    <location>
        <begin position="188"/>
        <end position="213"/>
    </location>
</feature>
<dbReference type="SMART" id="SM00321">
    <property type="entry name" value="WSC"/>
    <property type="match status" value="1"/>
</dbReference>
<accession>A0AAJ0ALP8</accession>
<feature type="chain" id="PRO_5042604658" description="WSC domain-containing protein" evidence="2">
    <location>
        <begin position="21"/>
        <end position="369"/>
    </location>
</feature>
<keyword evidence="1" id="KW-0472">Membrane</keyword>
<dbReference type="Pfam" id="PF01822">
    <property type="entry name" value="WSC"/>
    <property type="match status" value="1"/>
</dbReference>
<evidence type="ECO:0000256" key="1">
    <source>
        <dbReference type="SAM" id="Phobius"/>
    </source>
</evidence>
<dbReference type="Gene3D" id="1.20.5.510">
    <property type="entry name" value="Single helix bin"/>
    <property type="match status" value="1"/>
</dbReference>
<comment type="caution">
    <text evidence="4">The sequence shown here is derived from an EMBL/GenBank/DDBJ whole genome shotgun (WGS) entry which is preliminary data.</text>
</comment>
<dbReference type="GeneID" id="85457103"/>
<feature type="signal peptide" evidence="2">
    <location>
        <begin position="1"/>
        <end position="20"/>
    </location>
</feature>
<dbReference type="AlphaFoldDB" id="A0AAJ0ALP8"/>
<gene>
    <name evidence="4" type="ORF">BDP55DRAFT_633583</name>
</gene>
<keyword evidence="2" id="KW-0732">Signal</keyword>
<dbReference type="EMBL" id="JAHMHR010000028">
    <property type="protein sequence ID" value="KAK1673981.1"/>
    <property type="molecule type" value="Genomic_DNA"/>
</dbReference>
<protein>
    <recommendedName>
        <fullName evidence="3">WSC domain-containing protein</fullName>
    </recommendedName>
</protein>
<dbReference type="Proteomes" id="UP001224890">
    <property type="component" value="Unassembled WGS sequence"/>
</dbReference>
<evidence type="ECO:0000259" key="3">
    <source>
        <dbReference type="PROSITE" id="PS51212"/>
    </source>
</evidence>
<keyword evidence="1" id="KW-0812">Transmembrane</keyword>